<name>A0ABT2ZT92_9RHOB</name>
<keyword evidence="3" id="KW-1185">Reference proteome</keyword>
<proteinExistence type="predicted"/>
<dbReference type="InterPro" id="IPR036465">
    <property type="entry name" value="vWFA_dom_sf"/>
</dbReference>
<dbReference type="Proteomes" id="UP001652564">
    <property type="component" value="Unassembled WGS sequence"/>
</dbReference>
<dbReference type="InterPro" id="IPR010607">
    <property type="entry name" value="DUF1194"/>
</dbReference>
<dbReference type="CDD" id="cd00198">
    <property type="entry name" value="vWFA"/>
    <property type="match status" value="1"/>
</dbReference>
<evidence type="ECO:0000259" key="1">
    <source>
        <dbReference type="PROSITE" id="PS50234"/>
    </source>
</evidence>
<dbReference type="SUPFAM" id="SSF53300">
    <property type="entry name" value="vWA-like"/>
    <property type="match status" value="1"/>
</dbReference>
<dbReference type="Gene3D" id="3.40.50.410">
    <property type="entry name" value="von Willebrand factor, type A domain"/>
    <property type="match status" value="1"/>
</dbReference>
<accession>A0ABT2ZT92</accession>
<gene>
    <name evidence="2" type="ORF">OEZ71_18900</name>
</gene>
<evidence type="ECO:0000313" key="2">
    <source>
        <dbReference type="EMBL" id="MCV2874371.1"/>
    </source>
</evidence>
<organism evidence="2 3">
    <name type="scientific">Albidovulum litorale</name>
    <dbReference type="NCBI Taxonomy" id="2984134"/>
    <lineage>
        <taxon>Bacteria</taxon>
        <taxon>Pseudomonadati</taxon>
        <taxon>Pseudomonadota</taxon>
        <taxon>Alphaproteobacteria</taxon>
        <taxon>Rhodobacterales</taxon>
        <taxon>Paracoccaceae</taxon>
        <taxon>Albidovulum</taxon>
    </lineage>
</organism>
<evidence type="ECO:0000313" key="3">
    <source>
        <dbReference type="Proteomes" id="UP001652564"/>
    </source>
</evidence>
<feature type="domain" description="VWFA" evidence="1">
    <location>
        <begin position="58"/>
        <end position="250"/>
    </location>
</feature>
<dbReference type="InterPro" id="IPR002035">
    <property type="entry name" value="VWF_A"/>
</dbReference>
<dbReference type="PROSITE" id="PS50234">
    <property type="entry name" value="VWFA"/>
    <property type="match status" value="1"/>
</dbReference>
<dbReference type="EMBL" id="JAOWKZ010000005">
    <property type="protein sequence ID" value="MCV2874371.1"/>
    <property type="molecule type" value="Genomic_DNA"/>
</dbReference>
<protein>
    <submittedName>
        <fullName evidence="2">DUF1194 domain-containing protein</fullName>
    </submittedName>
</protein>
<dbReference type="RefSeq" id="WP_263741650.1">
    <property type="nucleotide sequence ID" value="NZ_JAOWKZ010000005.1"/>
</dbReference>
<sequence>MSRLPDACTVQGLWHVFSFVVEGGKAMNFQRPSLALSVVVLLAGPGLASGFDDGCDLALVIALDVSKSMDTTEFTLEFEGTANALRHPAVQSAILEDRNRVVITAFEWSGQSHQAMVAEWSVLRERKDIDTFAATLELHDRGGRGKHTGTGSALEFAYELLADGPGCARSVIDISSDGYSNDGMTPREFLSTAPPGPVTVNALVVGGKKRPLLWRYFRSDVIYGPGAFAMATQDFEDYQQAMAEKLLREIRPPALAATSD</sequence>
<reference evidence="2 3" key="1">
    <citation type="submission" date="2022-10" db="EMBL/GenBank/DDBJ databases">
        <title>Defluviimonas sp. nov., isolated from ocean surface sediments.</title>
        <authorList>
            <person name="He W."/>
            <person name="Wang L."/>
            <person name="Zhang D.-F."/>
        </authorList>
    </citation>
    <scope>NUCLEOTIDE SEQUENCE [LARGE SCALE GENOMIC DNA]</scope>
    <source>
        <strain evidence="2 3">WL0050</strain>
    </source>
</reference>
<comment type="caution">
    <text evidence="2">The sequence shown here is derived from an EMBL/GenBank/DDBJ whole genome shotgun (WGS) entry which is preliminary data.</text>
</comment>
<dbReference type="Pfam" id="PF06707">
    <property type="entry name" value="DUF1194"/>
    <property type="match status" value="1"/>
</dbReference>